<dbReference type="EMBL" id="JBGEHV010000003">
    <property type="protein sequence ID" value="MEY8038362.1"/>
    <property type="molecule type" value="Genomic_DNA"/>
</dbReference>
<comment type="subcellular location">
    <subcellularLocation>
        <location evidence="1">Membrane</location>
        <topology evidence="1">Multi-pass membrane protein</topology>
    </subcellularLocation>
</comment>
<proteinExistence type="predicted"/>
<evidence type="ECO:0000313" key="8">
    <source>
        <dbReference type="Proteomes" id="UP001564626"/>
    </source>
</evidence>
<accession>A0ABV4CEB6</accession>
<reference evidence="7 8" key="1">
    <citation type="submission" date="2024-08" db="EMBL/GenBank/DDBJ databases">
        <title>Genome mining of Saccharopolyspora cebuensis PGLac3 from Nigerian medicinal plant.</title>
        <authorList>
            <person name="Ezeobiora C.E."/>
            <person name="Igbokwe N.H."/>
            <person name="Amin D.H."/>
            <person name="Mendie U.E."/>
        </authorList>
    </citation>
    <scope>NUCLEOTIDE SEQUENCE [LARGE SCALE GENOMIC DNA]</scope>
    <source>
        <strain evidence="7 8">PGLac3</strain>
    </source>
</reference>
<feature type="transmembrane region" description="Helical" evidence="5">
    <location>
        <begin position="93"/>
        <end position="119"/>
    </location>
</feature>
<feature type="transmembrane region" description="Helical" evidence="5">
    <location>
        <begin position="49"/>
        <end position="73"/>
    </location>
</feature>
<keyword evidence="3 5" id="KW-1133">Transmembrane helix</keyword>
<dbReference type="RefSeq" id="WP_345355848.1">
    <property type="nucleotide sequence ID" value="NZ_BAABII010000002.1"/>
</dbReference>
<organism evidence="7 8">
    <name type="scientific">Saccharopolyspora cebuensis</name>
    <dbReference type="NCBI Taxonomy" id="418759"/>
    <lineage>
        <taxon>Bacteria</taxon>
        <taxon>Bacillati</taxon>
        <taxon>Actinomycetota</taxon>
        <taxon>Actinomycetes</taxon>
        <taxon>Pseudonocardiales</taxon>
        <taxon>Pseudonocardiaceae</taxon>
        <taxon>Saccharopolyspora</taxon>
    </lineage>
</organism>
<protein>
    <submittedName>
        <fullName evidence="7">ABC transporter permease</fullName>
    </submittedName>
</protein>
<sequence length="232" mass="23870">MSAVLALSRVELKLLVRNRAVAVSALALPLAAGAYLAFAFPGGSDVRVWSTVIGVQVLMVLGFTVYFGATASLTARREDRYLKRLRSGEQGDVAILTGLLLPLVLLSLLQSAVLVAIAVAAGAPLPARPEVLLLAVLLGSALCVAAGAVTSAWTSSSEHAQITTVPFFLLLVGGLVWSGLPAPVDPSGALVDLIRAAMTADLAAAVPGAGVLLAWTAVLAVLATRTFRWAPR</sequence>
<evidence type="ECO:0000256" key="4">
    <source>
        <dbReference type="ARBA" id="ARBA00023136"/>
    </source>
</evidence>
<evidence type="ECO:0000256" key="1">
    <source>
        <dbReference type="ARBA" id="ARBA00004141"/>
    </source>
</evidence>
<evidence type="ECO:0000256" key="2">
    <source>
        <dbReference type="ARBA" id="ARBA00022692"/>
    </source>
</evidence>
<evidence type="ECO:0000256" key="3">
    <source>
        <dbReference type="ARBA" id="ARBA00022989"/>
    </source>
</evidence>
<evidence type="ECO:0000313" key="7">
    <source>
        <dbReference type="EMBL" id="MEY8038362.1"/>
    </source>
</evidence>
<dbReference type="Pfam" id="PF12698">
    <property type="entry name" value="ABC2_membrane_3"/>
    <property type="match status" value="1"/>
</dbReference>
<feature type="transmembrane region" description="Helical" evidence="5">
    <location>
        <begin position="165"/>
        <end position="182"/>
    </location>
</feature>
<comment type="caution">
    <text evidence="7">The sequence shown here is derived from an EMBL/GenBank/DDBJ whole genome shotgun (WGS) entry which is preliminary data.</text>
</comment>
<keyword evidence="8" id="KW-1185">Reference proteome</keyword>
<gene>
    <name evidence="7" type="ORF">AB8O55_03045</name>
</gene>
<keyword evidence="4 5" id="KW-0472">Membrane</keyword>
<dbReference type="Proteomes" id="UP001564626">
    <property type="component" value="Unassembled WGS sequence"/>
</dbReference>
<feature type="transmembrane region" description="Helical" evidence="5">
    <location>
        <begin position="202"/>
        <end position="223"/>
    </location>
</feature>
<feature type="transmembrane region" description="Helical" evidence="5">
    <location>
        <begin position="131"/>
        <end position="153"/>
    </location>
</feature>
<evidence type="ECO:0000259" key="6">
    <source>
        <dbReference type="Pfam" id="PF12698"/>
    </source>
</evidence>
<dbReference type="InterPro" id="IPR052902">
    <property type="entry name" value="ABC-2_transporter"/>
</dbReference>
<dbReference type="PANTHER" id="PTHR43027">
    <property type="entry name" value="DOXORUBICIN RESISTANCE ABC TRANSPORTER PERMEASE PROTEIN DRRC-RELATED"/>
    <property type="match status" value="1"/>
</dbReference>
<evidence type="ECO:0000256" key="5">
    <source>
        <dbReference type="SAM" id="Phobius"/>
    </source>
</evidence>
<name>A0ABV4CEB6_9PSEU</name>
<keyword evidence="2 5" id="KW-0812">Transmembrane</keyword>
<dbReference type="InterPro" id="IPR013525">
    <property type="entry name" value="ABC2_TM"/>
</dbReference>
<dbReference type="PANTHER" id="PTHR43027:SF2">
    <property type="entry name" value="TRANSPORT PERMEASE PROTEIN"/>
    <property type="match status" value="1"/>
</dbReference>
<feature type="domain" description="ABC-2 type transporter transmembrane" evidence="6">
    <location>
        <begin position="55"/>
        <end position="223"/>
    </location>
</feature>